<name>A0A6A5YZ48_9PLEO</name>
<evidence type="ECO:0000256" key="2">
    <source>
        <dbReference type="ARBA" id="ARBA00022473"/>
    </source>
</evidence>
<organism evidence="5 6">
    <name type="scientific">Lophiotrema nucula</name>
    <dbReference type="NCBI Taxonomy" id="690887"/>
    <lineage>
        <taxon>Eukaryota</taxon>
        <taxon>Fungi</taxon>
        <taxon>Dikarya</taxon>
        <taxon>Ascomycota</taxon>
        <taxon>Pezizomycotina</taxon>
        <taxon>Dothideomycetes</taxon>
        <taxon>Pleosporomycetidae</taxon>
        <taxon>Pleosporales</taxon>
        <taxon>Lophiotremataceae</taxon>
        <taxon>Lophiotrema</taxon>
    </lineage>
</organism>
<feature type="region of interest" description="Disordered" evidence="4">
    <location>
        <begin position="244"/>
        <end position="264"/>
    </location>
</feature>
<dbReference type="InterPro" id="IPR001827">
    <property type="entry name" value="Homeobox_Antennapedia_CS"/>
</dbReference>
<feature type="compositionally biased region" description="Pro residues" evidence="4">
    <location>
        <begin position="1"/>
        <end position="13"/>
    </location>
</feature>
<feature type="region of interest" description="Disordered" evidence="4">
    <location>
        <begin position="151"/>
        <end position="170"/>
    </location>
</feature>
<dbReference type="EMBL" id="ML977331">
    <property type="protein sequence ID" value="KAF2112390.1"/>
    <property type="molecule type" value="Genomic_DNA"/>
</dbReference>
<evidence type="ECO:0000313" key="5">
    <source>
        <dbReference type="EMBL" id="KAF2112390.1"/>
    </source>
</evidence>
<evidence type="ECO:0000256" key="4">
    <source>
        <dbReference type="SAM" id="MobiDB-lite"/>
    </source>
</evidence>
<reference evidence="5" key="1">
    <citation type="journal article" date="2020" name="Stud. Mycol.">
        <title>101 Dothideomycetes genomes: a test case for predicting lifestyles and emergence of pathogens.</title>
        <authorList>
            <person name="Haridas S."/>
            <person name="Albert R."/>
            <person name="Binder M."/>
            <person name="Bloem J."/>
            <person name="Labutti K."/>
            <person name="Salamov A."/>
            <person name="Andreopoulos B."/>
            <person name="Baker S."/>
            <person name="Barry K."/>
            <person name="Bills G."/>
            <person name="Bluhm B."/>
            <person name="Cannon C."/>
            <person name="Castanera R."/>
            <person name="Culley D."/>
            <person name="Daum C."/>
            <person name="Ezra D."/>
            <person name="Gonzalez J."/>
            <person name="Henrissat B."/>
            <person name="Kuo A."/>
            <person name="Liang C."/>
            <person name="Lipzen A."/>
            <person name="Lutzoni F."/>
            <person name="Magnuson J."/>
            <person name="Mondo S."/>
            <person name="Nolan M."/>
            <person name="Ohm R."/>
            <person name="Pangilinan J."/>
            <person name="Park H.-J."/>
            <person name="Ramirez L."/>
            <person name="Alfaro M."/>
            <person name="Sun H."/>
            <person name="Tritt A."/>
            <person name="Yoshinaga Y."/>
            <person name="Zwiers L.-H."/>
            <person name="Turgeon B."/>
            <person name="Goodwin S."/>
            <person name="Spatafora J."/>
            <person name="Crous P."/>
            <person name="Grigoriev I."/>
        </authorList>
    </citation>
    <scope>NUCLEOTIDE SEQUENCE</scope>
    <source>
        <strain evidence="5">CBS 627.86</strain>
    </source>
</reference>
<keyword evidence="2" id="KW-0217">Developmental protein</keyword>
<evidence type="ECO:0000256" key="1">
    <source>
        <dbReference type="ARBA" id="ARBA00004123"/>
    </source>
</evidence>
<dbReference type="Proteomes" id="UP000799770">
    <property type="component" value="Unassembled WGS sequence"/>
</dbReference>
<dbReference type="GO" id="GO:0003700">
    <property type="term" value="F:DNA-binding transcription factor activity"/>
    <property type="evidence" value="ECO:0007669"/>
    <property type="project" value="InterPro"/>
</dbReference>
<protein>
    <submittedName>
        <fullName evidence="5">Uncharacterized protein</fullName>
    </submittedName>
</protein>
<accession>A0A6A5YZ48</accession>
<dbReference type="PROSITE" id="PS00032">
    <property type="entry name" value="ANTENNAPEDIA"/>
    <property type="match status" value="1"/>
</dbReference>
<keyword evidence="6" id="KW-1185">Reference proteome</keyword>
<comment type="subcellular location">
    <subcellularLocation>
        <location evidence="1">Nucleus</location>
    </subcellularLocation>
</comment>
<keyword evidence="3" id="KW-0539">Nucleus</keyword>
<feature type="compositionally biased region" description="Low complexity" evidence="4">
    <location>
        <begin position="22"/>
        <end position="38"/>
    </location>
</feature>
<gene>
    <name evidence="5" type="ORF">BDV96DRAFT_634112</name>
</gene>
<evidence type="ECO:0000256" key="3">
    <source>
        <dbReference type="ARBA" id="ARBA00023242"/>
    </source>
</evidence>
<evidence type="ECO:0000313" key="6">
    <source>
        <dbReference type="Proteomes" id="UP000799770"/>
    </source>
</evidence>
<dbReference type="AlphaFoldDB" id="A0A6A5YZ48"/>
<dbReference type="GO" id="GO:0005634">
    <property type="term" value="C:nucleus"/>
    <property type="evidence" value="ECO:0007669"/>
    <property type="project" value="UniProtKB-SubCell"/>
</dbReference>
<feature type="compositionally biased region" description="Polar residues" evidence="4">
    <location>
        <begin position="251"/>
        <end position="264"/>
    </location>
</feature>
<feature type="region of interest" description="Disordered" evidence="4">
    <location>
        <begin position="1"/>
        <end position="38"/>
    </location>
</feature>
<sequence length="434" mass="48215">MPPSAETPTPPTPAKSYLRKFSNTPTTKSTTQTSQNYSHWPRALRTAFERLAAQQDNTSQTHGDNHVYILLIQEDQPNLGPATYIPSVHATLSTANHGLAAHWLSSYSDAKKPSGSIFTSSSPSNQNILCELQAEALDLREQREKKRQGSIWDGSVDGVGNGGDEKRGGGKWRVTVTAEGGLDVLLAKTPEDWVECGEWLRFRYVIEKVDMRREAVLIGCGSRLRDSYFDVRVDTASYASNNRAMEHNDPITPTSATNSSYDASLPSSPTAAQCSAGLIFPWMQQFPDTVVKALQLADERDTSGRADVSESGVTFDVMEKLYLPDSSGVDSRGMFEESKKQSRVIGGFKTRRGANLRAASYIGAMDVLEKDLDVYVKGDGSLWIVVHPYSTPSRERREVFVQKHTFGQQMRSGIDDRAEDFRVIHKRRMRRPSV</sequence>
<proteinExistence type="predicted"/>
<dbReference type="GO" id="GO:0003677">
    <property type="term" value="F:DNA binding"/>
    <property type="evidence" value="ECO:0007669"/>
    <property type="project" value="InterPro"/>
</dbReference>